<dbReference type="InterPro" id="IPR004117">
    <property type="entry name" value="7tm6_olfct_rcpt"/>
</dbReference>
<dbReference type="GO" id="GO:0005886">
    <property type="term" value="C:plasma membrane"/>
    <property type="evidence" value="ECO:0007669"/>
    <property type="project" value="UniProtKB-SubCell"/>
</dbReference>
<evidence type="ECO:0000313" key="11">
    <source>
        <dbReference type="Proteomes" id="UP000297026"/>
    </source>
</evidence>
<protein>
    <recommendedName>
        <fullName evidence="9">Odorant receptor</fullName>
    </recommendedName>
</protein>
<dbReference type="PANTHER" id="PTHR21137:SF43">
    <property type="entry name" value="ODORANT RECEPTOR 47A-RELATED"/>
    <property type="match status" value="1"/>
</dbReference>
<dbReference type="GO" id="GO:0007165">
    <property type="term" value="P:signal transduction"/>
    <property type="evidence" value="ECO:0007669"/>
    <property type="project" value="UniProtKB-KW"/>
</dbReference>
<keyword evidence="3" id="KW-0812">Transmembrane</keyword>
<evidence type="ECO:0000256" key="9">
    <source>
        <dbReference type="RuleBase" id="RU351113"/>
    </source>
</evidence>
<dbReference type="GeneID" id="107044765"/>
<dbReference type="CTD" id="100463114"/>
<comment type="subcellular location">
    <subcellularLocation>
        <location evidence="9">Cell membrane</location>
        <topology evidence="9">Multi-pass membrane protein</topology>
    </subcellularLocation>
    <subcellularLocation>
        <location evidence="1">Membrane</location>
        <topology evidence="1">Multi-pass membrane protein</topology>
    </subcellularLocation>
</comment>
<evidence type="ECO:0000256" key="2">
    <source>
        <dbReference type="ARBA" id="ARBA00022606"/>
    </source>
</evidence>
<name>A0A4E0RZ55_9HYME</name>
<dbReference type="AlphaFoldDB" id="A0A4E0RZ55"/>
<dbReference type="KEGG" id="dam:107044765"/>
<keyword evidence="2 9" id="KW-0716">Sensory transduction</keyword>
<reference evidence="10" key="1">
    <citation type="submission" date="2019-02" db="EMBL/GenBank/DDBJ databases">
        <title>Genome of the parasitoid wasp Diachasma alloeum, an emerging model for ecological speciation and transitions to asexual reproduction.</title>
        <authorList>
            <person name="Robertson H.M."/>
            <person name="Walden K.K."/>
            <person name="Tvedte E.S."/>
            <person name="Hood G.R."/>
            <person name="Feder J.L."/>
            <person name="Forbes A.A."/>
            <person name="Logsdon J.M."/>
            <person name="Mcelroy K.E."/>
        </authorList>
    </citation>
    <scope>NUCLEOTIDE SEQUENCE [LARGE SCALE GENOMIC DNA]</scope>
    <source>
        <strain evidence="10">Michigan</strain>
    </source>
</reference>
<dbReference type="PANTHER" id="PTHR21137">
    <property type="entry name" value="ODORANT RECEPTOR"/>
    <property type="match status" value="1"/>
</dbReference>
<evidence type="ECO:0000313" key="10">
    <source>
        <dbReference type="EMBL" id="THK33201.1"/>
    </source>
</evidence>
<keyword evidence="6" id="KW-0472">Membrane</keyword>
<dbReference type="GO" id="GO:0004984">
    <property type="term" value="F:olfactory receptor activity"/>
    <property type="evidence" value="ECO:0007669"/>
    <property type="project" value="InterPro"/>
</dbReference>
<sequence>MSAVTDLWNHTYYKAIRIIATCVGQWPYQTGKKLVICRIVTFSILSLQFTTQVLAAWAHRDRFVVFMECLSPFLLDAVAVIKYVNNCCHFKTMVYLLERMKYNWKIFPKDNGLHMLHEHSAYAKKYAAIYLSQLWLSVFTFIAEPFEKKLIYHFLYPDVHLPKKFPIPINVPLDVDTWYYYLWATISLSKFVRITLIGACDLLYLTFAEHARGFFKALGYVIENIPPHDESEGVDRSFEYLRSCAILHNRAIEFAEHVRDVYLWSYLGVIITNTLMITGTGVQVVHNYHNTEKLIKFTINLTTQLFHLFIQCYTAQRVMDASFDLKDALTNAKWFNASKKAQKLIPLMVMRAQNPVVITAGKMFVMNMNLFTVVVKTAGSYLTVLLALQ</sequence>
<evidence type="ECO:0000256" key="6">
    <source>
        <dbReference type="ARBA" id="ARBA00023136"/>
    </source>
</evidence>
<keyword evidence="8 9" id="KW-0807">Transducer</keyword>
<dbReference type="EMBL" id="ML159124">
    <property type="protein sequence ID" value="THK33201.1"/>
    <property type="molecule type" value="Genomic_DNA"/>
</dbReference>
<evidence type="ECO:0000256" key="4">
    <source>
        <dbReference type="ARBA" id="ARBA00022725"/>
    </source>
</evidence>
<evidence type="ECO:0000256" key="8">
    <source>
        <dbReference type="ARBA" id="ARBA00023224"/>
    </source>
</evidence>
<dbReference type="OrthoDB" id="8185860at2759"/>
<evidence type="ECO:0000256" key="3">
    <source>
        <dbReference type="ARBA" id="ARBA00022692"/>
    </source>
</evidence>
<keyword evidence="4 9" id="KW-0552">Olfaction</keyword>
<keyword evidence="7 9" id="KW-0675">Receptor</keyword>
<proteinExistence type="inferred from homology"/>
<evidence type="ECO:0000256" key="5">
    <source>
        <dbReference type="ARBA" id="ARBA00022989"/>
    </source>
</evidence>
<dbReference type="Proteomes" id="UP000297026">
    <property type="component" value="Unassembled WGS sequence"/>
</dbReference>
<gene>
    <name evidence="10" type="primary">Or146</name>
    <name evidence="10" type="ORF">DALL_DALL000402</name>
</gene>
<evidence type="ECO:0000256" key="7">
    <source>
        <dbReference type="ARBA" id="ARBA00023170"/>
    </source>
</evidence>
<organism evidence="10 11">
    <name type="scientific">Diachasma alloeum</name>
    <dbReference type="NCBI Taxonomy" id="454923"/>
    <lineage>
        <taxon>Eukaryota</taxon>
        <taxon>Metazoa</taxon>
        <taxon>Ecdysozoa</taxon>
        <taxon>Arthropoda</taxon>
        <taxon>Hexapoda</taxon>
        <taxon>Insecta</taxon>
        <taxon>Pterygota</taxon>
        <taxon>Neoptera</taxon>
        <taxon>Endopterygota</taxon>
        <taxon>Hymenoptera</taxon>
        <taxon>Apocrita</taxon>
        <taxon>Ichneumonoidea</taxon>
        <taxon>Braconidae</taxon>
        <taxon>Opiinae</taxon>
        <taxon>Diachasma</taxon>
    </lineage>
</organism>
<keyword evidence="5" id="KW-1133">Transmembrane helix</keyword>
<dbReference type="Pfam" id="PF02949">
    <property type="entry name" value="7tm_6"/>
    <property type="match status" value="1"/>
</dbReference>
<keyword evidence="11" id="KW-1185">Reference proteome</keyword>
<comment type="similarity">
    <text evidence="9">Belongs to the insect chemoreceptor superfamily. Heteromeric odorant receptor channel (TC 1.A.69) family.</text>
</comment>
<evidence type="ECO:0000256" key="1">
    <source>
        <dbReference type="ARBA" id="ARBA00004141"/>
    </source>
</evidence>
<dbReference type="GO" id="GO:0005549">
    <property type="term" value="F:odorant binding"/>
    <property type="evidence" value="ECO:0007669"/>
    <property type="project" value="InterPro"/>
</dbReference>
<accession>A0A4E0RZ55</accession>